<comment type="similarity">
    <text evidence="5">Belongs to the AspA/AstE family. Succinylglutamate desuccinylase subfamily.</text>
</comment>
<reference evidence="9" key="1">
    <citation type="journal article" date="2014" name="Int. J. Syst. Evol. Microbiol.">
        <title>Complete genome sequence of Corynebacterium casei LMG S-19264T (=DSM 44701T), isolated from a smear-ripened cheese.</title>
        <authorList>
            <consortium name="US DOE Joint Genome Institute (JGI-PGF)"/>
            <person name="Walter F."/>
            <person name="Albersmeier A."/>
            <person name="Kalinowski J."/>
            <person name="Ruckert C."/>
        </authorList>
    </citation>
    <scope>NUCLEOTIDE SEQUENCE</scope>
    <source>
        <strain evidence="9">KCTC 32182</strain>
    </source>
</reference>
<evidence type="ECO:0000256" key="1">
    <source>
        <dbReference type="ARBA" id="ARBA00022503"/>
    </source>
</evidence>
<comment type="function">
    <text evidence="5">Transforms N(2)-succinylglutamate into succinate and glutamate.</text>
</comment>
<dbReference type="GO" id="GO:0019544">
    <property type="term" value="P:L-arginine catabolic process to L-glutamate"/>
    <property type="evidence" value="ECO:0007669"/>
    <property type="project" value="UniProtKB-UniRule"/>
</dbReference>
<dbReference type="EMBL" id="BMYX01000002">
    <property type="protein sequence ID" value="GGY06606.1"/>
    <property type="molecule type" value="Genomic_DNA"/>
</dbReference>
<dbReference type="GO" id="GO:0008270">
    <property type="term" value="F:zinc ion binding"/>
    <property type="evidence" value="ECO:0007669"/>
    <property type="project" value="UniProtKB-UniRule"/>
</dbReference>
<dbReference type="PANTHER" id="PTHR15162:SF7">
    <property type="entry name" value="SUCCINYLGLUTAMATE DESUCCINYLASE"/>
    <property type="match status" value="1"/>
</dbReference>
<comment type="pathway">
    <text evidence="5">Amino-acid degradation; L-arginine degradation via AST pathway; L-glutamate and succinate from L-arginine: step 5/5.</text>
</comment>
<dbReference type="NCBIfam" id="NF003706">
    <property type="entry name" value="PRK05324.1"/>
    <property type="match status" value="1"/>
</dbReference>
<dbReference type="CDD" id="cd03855">
    <property type="entry name" value="M14_ASTE"/>
    <property type="match status" value="1"/>
</dbReference>
<sequence length="328" mass="35238">MTDMEFLALTLGGQPSLPTPLPLNNGGRMEHVAEGVLCLAPANEFAPRVLLSAGVHGNETAPVELLDFLVRDILADKVVLGCHLMIQLANPAALRIGERYLDYDMNRLFDGAHRRHGGAREAARAAQLEALSAGFFAQAPAGVARLHLDLHTAIRGSVFERFAICPWLHGAQPDRGQLGWLSGAGIGAVLLHSAPSPTYSYCTSRTSGAVAFTLELGKARPFGHNDLTRFTGIDRAIRRLVAGEAATDPDVPPPRLFRARYDIIKHSEAFVLHLEDSVENFTPLPDGMLIAEDGEHRYVASGGEERILFPNPSVSPGLRAGIVVGPAD</sequence>
<feature type="binding site" evidence="5">
    <location>
        <position position="151"/>
    </location>
    <ligand>
        <name>Zn(2+)</name>
        <dbReference type="ChEBI" id="CHEBI:29105"/>
    </ligand>
</feature>
<dbReference type="Proteomes" id="UP000645257">
    <property type="component" value="Unassembled WGS sequence"/>
</dbReference>
<keyword evidence="10" id="KW-1185">Reference proteome</keyword>
<dbReference type="GO" id="GO:0009017">
    <property type="term" value="F:succinylglutamate desuccinylase activity"/>
    <property type="evidence" value="ECO:0007669"/>
    <property type="project" value="UniProtKB-UniRule"/>
</dbReference>
<keyword evidence="1 5" id="KW-0056">Arginine metabolism</keyword>
<comment type="caution">
    <text evidence="9">The sequence shown here is derived from an EMBL/GenBank/DDBJ whole genome shotgun (WGS) entry which is preliminary data.</text>
</comment>
<dbReference type="Pfam" id="PF04952">
    <property type="entry name" value="AstE_AspA_hybrid"/>
    <property type="match status" value="1"/>
</dbReference>
<gene>
    <name evidence="5 9" type="primary">astE</name>
    <name evidence="9" type="ORF">GCM10011289_06420</name>
</gene>
<evidence type="ECO:0000256" key="6">
    <source>
        <dbReference type="NCBIfam" id="TIGR03242"/>
    </source>
</evidence>
<evidence type="ECO:0000259" key="8">
    <source>
        <dbReference type="Pfam" id="PF24827"/>
    </source>
</evidence>
<dbReference type="PANTHER" id="PTHR15162">
    <property type="entry name" value="ASPARTOACYLASE"/>
    <property type="match status" value="1"/>
</dbReference>
<feature type="binding site" evidence="5">
    <location>
        <position position="56"/>
    </location>
    <ligand>
        <name>Zn(2+)</name>
        <dbReference type="ChEBI" id="CHEBI:29105"/>
    </ligand>
</feature>
<feature type="domain" description="Succinylglutamate desuccinylase/Aspartoacylase catalytic" evidence="8">
    <location>
        <begin position="47"/>
        <end position="240"/>
    </location>
</feature>
<protein>
    <recommendedName>
        <fullName evidence="5 6">Succinylglutamate desuccinylase</fullName>
        <ecNumber evidence="5 6">3.5.1.96</ecNumber>
    </recommendedName>
</protein>
<accession>A0A918NYA5</accession>
<reference evidence="9" key="2">
    <citation type="submission" date="2020-09" db="EMBL/GenBank/DDBJ databases">
        <authorList>
            <person name="Sun Q."/>
            <person name="Kim S."/>
        </authorList>
    </citation>
    <scope>NUCLEOTIDE SEQUENCE</scope>
    <source>
        <strain evidence="9">KCTC 32182</strain>
    </source>
</reference>
<evidence type="ECO:0000313" key="9">
    <source>
        <dbReference type="EMBL" id="GGY06606.1"/>
    </source>
</evidence>
<dbReference type="GO" id="GO:0019545">
    <property type="term" value="P:L-arginine catabolic process to succinate"/>
    <property type="evidence" value="ECO:0007669"/>
    <property type="project" value="UniProtKB-UniRule"/>
</dbReference>
<evidence type="ECO:0000259" key="7">
    <source>
        <dbReference type="Pfam" id="PF04952"/>
    </source>
</evidence>
<dbReference type="NCBIfam" id="TIGR03242">
    <property type="entry name" value="arg_catab_astE"/>
    <property type="match status" value="1"/>
</dbReference>
<dbReference type="InterPro" id="IPR007036">
    <property type="entry name" value="Aste_AspA_hybrid_dom"/>
</dbReference>
<dbReference type="InterPro" id="IPR050178">
    <property type="entry name" value="AspA/AstE_fam"/>
</dbReference>
<dbReference type="Gene3D" id="3.40.630.10">
    <property type="entry name" value="Zn peptidases"/>
    <property type="match status" value="1"/>
</dbReference>
<keyword evidence="3 5" id="KW-0378">Hydrolase</keyword>
<evidence type="ECO:0000256" key="5">
    <source>
        <dbReference type="HAMAP-Rule" id="MF_00767"/>
    </source>
</evidence>
<evidence type="ECO:0000313" key="10">
    <source>
        <dbReference type="Proteomes" id="UP000645257"/>
    </source>
</evidence>
<dbReference type="InterPro" id="IPR016681">
    <property type="entry name" value="SuccinylGlu_desuccinylase"/>
</dbReference>
<comment type="cofactor">
    <cofactor evidence="5">
        <name>Zn(2+)</name>
        <dbReference type="ChEBI" id="CHEBI:29105"/>
    </cofactor>
    <text evidence="5">Binds 1 zinc ion per subunit.</text>
</comment>
<comment type="catalytic activity">
    <reaction evidence="5">
        <text>N-succinyl-L-glutamate + H2O = L-glutamate + succinate</text>
        <dbReference type="Rhea" id="RHEA:15169"/>
        <dbReference type="ChEBI" id="CHEBI:15377"/>
        <dbReference type="ChEBI" id="CHEBI:29985"/>
        <dbReference type="ChEBI" id="CHEBI:30031"/>
        <dbReference type="ChEBI" id="CHEBI:58763"/>
        <dbReference type="EC" id="3.5.1.96"/>
    </reaction>
</comment>
<dbReference type="EC" id="3.5.1.96" evidence="5 6"/>
<evidence type="ECO:0000256" key="2">
    <source>
        <dbReference type="ARBA" id="ARBA00022723"/>
    </source>
</evidence>
<feature type="domain" description="AstE/AspA barrel-sandwich hybrid" evidence="7">
    <location>
        <begin position="254"/>
        <end position="325"/>
    </location>
</feature>
<dbReference type="GO" id="GO:0016788">
    <property type="term" value="F:hydrolase activity, acting on ester bonds"/>
    <property type="evidence" value="ECO:0007669"/>
    <property type="project" value="UniProtKB-UniRule"/>
</dbReference>
<feature type="active site" evidence="5">
    <location>
        <position position="215"/>
    </location>
</feature>
<dbReference type="Pfam" id="PF24827">
    <property type="entry name" value="AstE_AspA_cat"/>
    <property type="match status" value="1"/>
</dbReference>
<evidence type="ECO:0000256" key="3">
    <source>
        <dbReference type="ARBA" id="ARBA00022801"/>
    </source>
</evidence>
<dbReference type="InterPro" id="IPR055438">
    <property type="entry name" value="AstE_AspA_cat"/>
</dbReference>
<organism evidence="9 10">
    <name type="scientific">Paludibacterium paludis</name>
    <dbReference type="NCBI Taxonomy" id="1225769"/>
    <lineage>
        <taxon>Bacteria</taxon>
        <taxon>Pseudomonadati</taxon>
        <taxon>Pseudomonadota</taxon>
        <taxon>Betaproteobacteria</taxon>
        <taxon>Neisseriales</taxon>
        <taxon>Chromobacteriaceae</taxon>
        <taxon>Paludibacterium</taxon>
    </lineage>
</organism>
<proteinExistence type="inferred from homology"/>
<keyword evidence="2 5" id="KW-0479">Metal-binding</keyword>
<feature type="binding site" evidence="5">
    <location>
        <position position="59"/>
    </location>
    <ligand>
        <name>Zn(2+)</name>
        <dbReference type="ChEBI" id="CHEBI:29105"/>
    </ligand>
</feature>
<evidence type="ECO:0000256" key="4">
    <source>
        <dbReference type="ARBA" id="ARBA00022833"/>
    </source>
</evidence>
<dbReference type="SUPFAM" id="SSF53187">
    <property type="entry name" value="Zn-dependent exopeptidases"/>
    <property type="match status" value="1"/>
</dbReference>
<dbReference type="AlphaFoldDB" id="A0A918NYA5"/>
<name>A0A918NYA5_9NEIS</name>
<dbReference type="HAMAP" id="MF_00767">
    <property type="entry name" value="Arg_catab_AstE"/>
    <property type="match status" value="1"/>
</dbReference>
<keyword evidence="4 5" id="KW-0862">Zinc</keyword>